<evidence type="ECO:0000313" key="4">
    <source>
        <dbReference type="Proteomes" id="UP001186944"/>
    </source>
</evidence>
<evidence type="ECO:0000256" key="1">
    <source>
        <dbReference type="SAM" id="MobiDB-lite"/>
    </source>
</evidence>
<evidence type="ECO:0000313" key="3">
    <source>
        <dbReference type="EMBL" id="KAK3085624.1"/>
    </source>
</evidence>
<feature type="domain" description="F-box" evidence="2">
    <location>
        <begin position="138"/>
        <end position="184"/>
    </location>
</feature>
<feature type="region of interest" description="Disordered" evidence="1">
    <location>
        <begin position="43"/>
        <end position="72"/>
    </location>
</feature>
<feature type="compositionally biased region" description="Basic and acidic residues" evidence="1">
    <location>
        <begin position="1"/>
        <end position="17"/>
    </location>
</feature>
<dbReference type="PANTHER" id="PTHR20872">
    <property type="match status" value="1"/>
</dbReference>
<keyword evidence="4" id="KW-1185">Reference proteome</keyword>
<dbReference type="InterPro" id="IPR001810">
    <property type="entry name" value="F-box_dom"/>
</dbReference>
<sequence length="195" mass="22407">MDRERVDLTQETRERRGSPTRLGCDTYTKTPNLNNQLRKQVRPAQQETQLLQGRPVKNRLKDDNKSLDTKPARPMDNRCRLRIVICHIKAPVTTRRACFKVVRVCGGYARYVFLKTQGRKWQEYGRSASRTHMAASTKTSWGELPEYVVATILSYLNVKDRLNAAQVCKLWSLAAQHPIVWTSMTFNINKGRGGT</sequence>
<comment type="caution">
    <text evidence="3">The sequence shown here is derived from an EMBL/GenBank/DDBJ whole genome shotgun (WGS) entry which is preliminary data.</text>
</comment>
<dbReference type="Proteomes" id="UP001186944">
    <property type="component" value="Unassembled WGS sequence"/>
</dbReference>
<dbReference type="AlphaFoldDB" id="A0AA88XYH1"/>
<dbReference type="Gene3D" id="1.20.1280.50">
    <property type="match status" value="1"/>
</dbReference>
<dbReference type="PROSITE" id="PS50181">
    <property type="entry name" value="FBOX"/>
    <property type="match status" value="1"/>
</dbReference>
<feature type="region of interest" description="Disordered" evidence="1">
    <location>
        <begin position="1"/>
        <end position="31"/>
    </location>
</feature>
<dbReference type="SUPFAM" id="SSF81383">
    <property type="entry name" value="F-box domain"/>
    <property type="match status" value="1"/>
</dbReference>
<dbReference type="FunFam" id="1.20.1280.50:FF:000005">
    <property type="entry name" value="F-box/LRR-repeat protein 3 isoform X1"/>
    <property type="match status" value="1"/>
</dbReference>
<reference evidence="3" key="1">
    <citation type="submission" date="2019-08" db="EMBL/GenBank/DDBJ databases">
        <title>The improved chromosome-level genome for the pearl oyster Pinctada fucata martensii using PacBio sequencing and Hi-C.</title>
        <authorList>
            <person name="Zheng Z."/>
        </authorList>
    </citation>
    <scope>NUCLEOTIDE SEQUENCE</scope>
    <source>
        <strain evidence="3">ZZ-2019</strain>
        <tissue evidence="3">Adductor muscle</tissue>
    </source>
</reference>
<dbReference type="EMBL" id="VSWD01000012">
    <property type="protein sequence ID" value="KAK3085624.1"/>
    <property type="molecule type" value="Genomic_DNA"/>
</dbReference>
<dbReference type="InterPro" id="IPR036047">
    <property type="entry name" value="F-box-like_dom_sf"/>
</dbReference>
<accession>A0AA88XYH1</accession>
<organism evidence="3 4">
    <name type="scientific">Pinctada imbricata</name>
    <name type="common">Atlantic pearl-oyster</name>
    <name type="synonym">Pinctada martensii</name>
    <dbReference type="NCBI Taxonomy" id="66713"/>
    <lineage>
        <taxon>Eukaryota</taxon>
        <taxon>Metazoa</taxon>
        <taxon>Spiralia</taxon>
        <taxon>Lophotrochozoa</taxon>
        <taxon>Mollusca</taxon>
        <taxon>Bivalvia</taxon>
        <taxon>Autobranchia</taxon>
        <taxon>Pteriomorphia</taxon>
        <taxon>Pterioida</taxon>
        <taxon>Pterioidea</taxon>
        <taxon>Pteriidae</taxon>
        <taxon>Pinctada</taxon>
    </lineage>
</organism>
<dbReference type="SMART" id="SM00256">
    <property type="entry name" value="FBOX"/>
    <property type="match status" value="1"/>
</dbReference>
<proteinExistence type="predicted"/>
<dbReference type="PANTHER" id="PTHR20872:SF1">
    <property type="entry name" value="F-BOX DOMAIN-CONTAINING PROTEIN"/>
    <property type="match status" value="1"/>
</dbReference>
<dbReference type="Pfam" id="PF12937">
    <property type="entry name" value="F-box-like"/>
    <property type="match status" value="1"/>
</dbReference>
<evidence type="ECO:0000259" key="2">
    <source>
        <dbReference type="PROSITE" id="PS50181"/>
    </source>
</evidence>
<protein>
    <recommendedName>
        <fullName evidence="2">F-box domain-containing protein</fullName>
    </recommendedName>
</protein>
<gene>
    <name evidence="3" type="ORF">FSP39_006336</name>
</gene>
<feature type="compositionally biased region" description="Basic and acidic residues" evidence="1">
    <location>
        <begin position="59"/>
        <end position="72"/>
    </location>
</feature>
<name>A0AA88XYH1_PINIB</name>